<evidence type="ECO:0000256" key="4">
    <source>
        <dbReference type="ARBA" id="ARBA00023284"/>
    </source>
</evidence>
<evidence type="ECO:0000256" key="5">
    <source>
        <dbReference type="SAM" id="SignalP"/>
    </source>
</evidence>
<feature type="signal peptide" evidence="5">
    <location>
        <begin position="1"/>
        <end position="27"/>
    </location>
</feature>
<dbReference type="Gene3D" id="3.40.30.10">
    <property type="entry name" value="Glutaredoxin"/>
    <property type="match status" value="1"/>
</dbReference>
<dbReference type="PANTHER" id="PTHR42852:SF6">
    <property type="entry name" value="THIOL:DISULFIDE INTERCHANGE PROTEIN DSBE"/>
    <property type="match status" value="1"/>
</dbReference>
<dbReference type="CDD" id="cd02966">
    <property type="entry name" value="TlpA_like_family"/>
    <property type="match status" value="1"/>
</dbReference>
<dbReference type="PANTHER" id="PTHR42852">
    <property type="entry name" value="THIOL:DISULFIDE INTERCHANGE PROTEIN DSBE"/>
    <property type="match status" value="1"/>
</dbReference>
<dbReference type="GO" id="GO:0016491">
    <property type="term" value="F:oxidoreductase activity"/>
    <property type="evidence" value="ECO:0007669"/>
    <property type="project" value="InterPro"/>
</dbReference>
<evidence type="ECO:0000313" key="7">
    <source>
        <dbReference type="EMBL" id="QDV26611.1"/>
    </source>
</evidence>
<evidence type="ECO:0000313" key="8">
    <source>
        <dbReference type="Proteomes" id="UP000318017"/>
    </source>
</evidence>
<protein>
    <submittedName>
        <fullName evidence="7">Thiol-disulfide oxidoreductase ResA</fullName>
    </submittedName>
</protein>
<dbReference type="AlphaFoldDB" id="A0A518GDD7"/>
<keyword evidence="5" id="KW-0732">Signal</keyword>
<dbReference type="InterPro" id="IPR036249">
    <property type="entry name" value="Thioredoxin-like_sf"/>
</dbReference>
<evidence type="ECO:0000256" key="1">
    <source>
        <dbReference type="ARBA" id="ARBA00004196"/>
    </source>
</evidence>
<reference evidence="7 8" key="1">
    <citation type="submission" date="2019-02" db="EMBL/GenBank/DDBJ databases">
        <title>Deep-cultivation of Planctomycetes and their phenomic and genomic characterization uncovers novel biology.</title>
        <authorList>
            <person name="Wiegand S."/>
            <person name="Jogler M."/>
            <person name="Boedeker C."/>
            <person name="Pinto D."/>
            <person name="Vollmers J."/>
            <person name="Rivas-Marin E."/>
            <person name="Kohn T."/>
            <person name="Peeters S.H."/>
            <person name="Heuer A."/>
            <person name="Rast P."/>
            <person name="Oberbeckmann S."/>
            <person name="Bunk B."/>
            <person name="Jeske O."/>
            <person name="Meyerdierks A."/>
            <person name="Storesund J.E."/>
            <person name="Kallscheuer N."/>
            <person name="Luecker S."/>
            <person name="Lage O.M."/>
            <person name="Pohl T."/>
            <person name="Merkel B.J."/>
            <person name="Hornburger P."/>
            <person name="Mueller R.-W."/>
            <person name="Bruemmer F."/>
            <person name="Labrenz M."/>
            <person name="Spormann A.M."/>
            <person name="Op den Camp H."/>
            <person name="Overmann J."/>
            <person name="Amann R."/>
            <person name="Jetten M.S.M."/>
            <person name="Mascher T."/>
            <person name="Medema M.H."/>
            <person name="Devos D.P."/>
            <person name="Kaster A.-K."/>
            <person name="Ovreas L."/>
            <person name="Rohde M."/>
            <person name="Galperin M.Y."/>
            <person name="Jogler C."/>
        </authorList>
    </citation>
    <scope>NUCLEOTIDE SEQUENCE [LARGE SCALE GENOMIC DNA]</scope>
    <source>
        <strain evidence="7 8">Q31a</strain>
    </source>
</reference>
<dbReference type="InterPro" id="IPR000866">
    <property type="entry name" value="AhpC/TSA"/>
</dbReference>
<sequence length="378" mass="41333" precursor="true">MKFHSLLTALLAIGCFCGLVRPTLADADLLTVGSPAPALDVEHWVQDGKGKFKPVTKFESGKVYVVEFWATWCGPCVMSMPHLAETQHKYADQGVQIVSISDEDLETVEKFLERAVPQRGPAEDAQEPAKQTFRELTSAYCLTTDPDQSSYQSYMNAAAQGGIPTAFLVGKTGLIEWIGHPMQMDEPLAAVVDGNWDREKFASEFKPAQLAEVTRQKVMQLASEQDFEGALKVLDKALQEGGTLELKNLKLQLLLISKKTEEAVTLTQSLFVEMADNPEQVNALAWNVFEMSSRGAEGIEKIVDASIEAAMAAAKKSQGELKGSILDTAAHLHFIQGNLDEALALETEAAKLVGPDDRYVANFLKELQEAKAASEQDK</sequence>
<proteinExistence type="predicted"/>
<organism evidence="7 8">
    <name type="scientific">Aureliella helgolandensis</name>
    <dbReference type="NCBI Taxonomy" id="2527968"/>
    <lineage>
        <taxon>Bacteria</taxon>
        <taxon>Pseudomonadati</taxon>
        <taxon>Planctomycetota</taxon>
        <taxon>Planctomycetia</taxon>
        <taxon>Pirellulales</taxon>
        <taxon>Pirellulaceae</taxon>
        <taxon>Aureliella</taxon>
    </lineage>
</organism>
<comment type="subcellular location">
    <subcellularLocation>
        <location evidence="1">Cell envelope</location>
    </subcellularLocation>
</comment>
<accession>A0A518GDD7</accession>
<evidence type="ECO:0000256" key="3">
    <source>
        <dbReference type="ARBA" id="ARBA00023157"/>
    </source>
</evidence>
<feature type="domain" description="Thioredoxin" evidence="6">
    <location>
        <begin position="30"/>
        <end position="197"/>
    </location>
</feature>
<dbReference type="PROSITE" id="PS00194">
    <property type="entry name" value="THIOREDOXIN_1"/>
    <property type="match status" value="1"/>
</dbReference>
<keyword evidence="2" id="KW-0201">Cytochrome c-type biogenesis</keyword>
<dbReference type="EMBL" id="CP036298">
    <property type="protein sequence ID" value="QDV26611.1"/>
    <property type="molecule type" value="Genomic_DNA"/>
</dbReference>
<dbReference type="GO" id="GO:0030313">
    <property type="term" value="C:cell envelope"/>
    <property type="evidence" value="ECO:0007669"/>
    <property type="project" value="UniProtKB-SubCell"/>
</dbReference>
<dbReference type="Proteomes" id="UP000318017">
    <property type="component" value="Chromosome"/>
</dbReference>
<feature type="chain" id="PRO_5022202962" evidence="5">
    <location>
        <begin position="28"/>
        <end position="378"/>
    </location>
</feature>
<evidence type="ECO:0000259" key="6">
    <source>
        <dbReference type="PROSITE" id="PS51352"/>
    </source>
</evidence>
<keyword evidence="4" id="KW-0676">Redox-active center</keyword>
<evidence type="ECO:0000256" key="2">
    <source>
        <dbReference type="ARBA" id="ARBA00022748"/>
    </source>
</evidence>
<dbReference type="GO" id="GO:0017004">
    <property type="term" value="P:cytochrome complex assembly"/>
    <property type="evidence" value="ECO:0007669"/>
    <property type="project" value="UniProtKB-KW"/>
</dbReference>
<keyword evidence="3" id="KW-1015">Disulfide bond</keyword>
<dbReference type="InterPro" id="IPR050553">
    <property type="entry name" value="Thioredoxin_ResA/DsbE_sf"/>
</dbReference>
<name>A0A518GDD7_9BACT</name>
<dbReference type="InterPro" id="IPR017937">
    <property type="entry name" value="Thioredoxin_CS"/>
</dbReference>
<dbReference type="Pfam" id="PF00578">
    <property type="entry name" value="AhpC-TSA"/>
    <property type="match status" value="1"/>
</dbReference>
<dbReference type="RefSeq" id="WP_231690898.1">
    <property type="nucleotide sequence ID" value="NZ_CP036298.1"/>
</dbReference>
<keyword evidence="8" id="KW-1185">Reference proteome</keyword>
<dbReference type="KEGG" id="ahel:Q31a_49850"/>
<dbReference type="PROSITE" id="PS51257">
    <property type="entry name" value="PROKAR_LIPOPROTEIN"/>
    <property type="match status" value="1"/>
</dbReference>
<dbReference type="SUPFAM" id="SSF52833">
    <property type="entry name" value="Thioredoxin-like"/>
    <property type="match status" value="1"/>
</dbReference>
<dbReference type="InterPro" id="IPR013766">
    <property type="entry name" value="Thioredoxin_domain"/>
</dbReference>
<gene>
    <name evidence="7" type="primary">resA_7</name>
    <name evidence="7" type="ORF">Q31a_49850</name>
</gene>
<dbReference type="GO" id="GO:0016209">
    <property type="term" value="F:antioxidant activity"/>
    <property type="evidence" value="ECO:0007669"/>
    <property type="project" value="InterPro"/>
</dbReference>
<dbReference type="PROSITE" id="PS51352">
    <property type="entry name" value="THIOREDOXIN_2"/>
    <property type="match status" value="1"/>
</dbReference>